<organism evidence="2 3">
    <name type="scientific">Staphylococcus equorum</name>
    <dbReference type="NCBI Taxonomy" id="246432"/>
    <lineage>
        <taxon>Bacteria</taxon>
        <taxon>Bacillati</taxon>
        <taxon>Bacillota</taxon>
        <taxon>Bacilli</taxon>
        <taxon>Bacillales</taxon>
        <taxon>Staphylococcaceae</taxon>
        <taxon>Staphylococcus</taxon>
    </lineage>
</organism>
<dbReference type="InterPro" id="IPR018392">
    <property type="entry name" value="LysM"/>
</dbReference>
<dbReference type="Pfam" id="PF01476">
    <property type="entry name" value="LysM"/>
    <property type="match status" value="1"/>
</dbReference>
<comment type="caution">
    <text evidence="2">The sequence shown here is derived from an EMBL/GenBank/DDBJ whole genome shotgun (WGS) entry which is preliminary data.</text>
</comment>
<dbReference type="InterPro" id="IPR036779">
    <property type="entry name" value="LysM_dom_sf"/>
</dbReference>
<accession>A0AAW7AM86</accession>
<proteinExistence type="predicted"/>
<gene>
    <name evidence="2" type="ORF">P1A27_14595</name>
</gene>
<reference evidence="2" key="2">
    <citation type="submission" date="2023-03" db="EMBL/GenBank/DDBJ databases">
        <authorList>
            <person name="Vazquez L."/>
            <person name="Rodriguez J."/>
            <person name="Mayo B."/>
            <person name="Florez A.B."/>
        </authorList>
    </citation>
    <scope>NUCLEOTIDE SEQUENCE</scope>
    <source>
        <strain evidence="2">5A3I</strain>
    </source>
</reference>
<dbReference type="Proteomes" id="UP001174037">
    <property type="component" value="Unassembled WGS sequence"/>
</dbReference>
<evidence type="ECO:0000313" key="2">
    <source>
        <dbReference type="EMBL" id="MDK9867156.1"/>
    </source>
</evidence>
<evidence type="ECO:0000259" key="1">
    <source>
        <dbReference type="Pfam" id="PF01476"/>
    </source>
</evidence>
<protein>
    <submittedName>
        <fullName evidence="2">LysM peptidoglycan-binding domain-containing protein</fullName>
    </submittedName>
</protein>
<evidence type="ECO:0000313" key="3">
    <source>
        <dbReference type="Proteomes" id="UP001174037"/>
    </source>
</evidence>
<name>A0AAW7AM86_9STAP</name>
<feature type="domain" description="LysM" evidence="1">
    <location>
        <begin position="1"/>
        <end position="25"/>
    </location>
</feature>
<dbReference type="Gene3D" id="3.10.350.10">
    <property type="entry name" value="LysM domain"/>
    <property type="match status" value="1"/>
</dbReference>
<reference evidence="2" key="1">
    <citation type="journal article" date="2023" name="Int. J. Mol. Sci.">
        <title>Antibiotic Resistance/Susceptibility Profiles of Staphylococcus equorum Strains from Cheese, and Genome Analysis for Antibiotic Resistance Genes.</title>
        <authorList>
            <person name="Vazquez L."/>
            <person name="Srednik M.E."/>
            <person name="Rodriguez J."/>
            <person name="Florez A.B."/>
            <person name="Mayo B."/>
        </authorList>
    </citation>
    <scope>NUCLEOTIDE SEQUENCE</scope>
    <source>
        <strain evidence="2">5A3I</strain>
    </source>
</reference>
<sequence>MTVEELKSLNNLTSNSIKVGQMLRLK</sequence>
<dbReference type="AlphaFoldDB" id="A0AAW7AM86"/>
<dbReference type="EMBL" id="JARGCK010000028">
    <property type="protein sequence ID" value="MDK9867156.1"/>
    <property type="molecule type" value="Genomic_DNA"/>
</dbReference>